<dbReference type="EMBL" id="CP165734">
    <property type="protein sequence ID" value="XDV61215.1"/>
    <property type="molecule type" value="Genomic_DNA"/>
</dbReference>
<keyword evidence="6 7" id="KW-0472">Membrane</keyword>
<dbReference type="PANTHER" id="PTHR43663">
    <property type="entry name" value="CHROMATE TRANSPORT PROTEIN-RELATED"/>
    <property type="match status" value="1"/>
</dbReference>
<organism evidence="8">
    <name type="scientific">Bradyrhizobium sp. LLZ17</name>
    <dbReference type="NCBI Taxonomy" id="3239388"/>
    <lineage>
        <taxon>Bacteria</taxon>
        <taxon>Pseudomonadati</taxon>
        <taxon>Pseudomonadota</taxon>
        <taxon>Alphaproteobacteria</taxon>
        <taxon>Hyphomicrobiales</taxon>
        <taxon>Nitrobacteraceae</taxon>
        <taxon>Bradyrhizobium</taxon>
    </lineage>
</organism>
<reference evidence="8" key="1">
    <citation type="submission" date="2024-08" db="EMBL/GenBank/DDBJ databases">
        <authorList>
            <person name="Chaddad Z."/>
            <person name="Lamrabet M."/>
            <person name="Bouhnik O."/>
            <person name="Alami S."/>
            <person name="Wipf D."/>
            <person name="Courty P.E."/>
            <person name="Missbah El Idrissi M."/>
        </authorList>
    </citation>
    <scope>NUCLEOTIDE SEQUENCE</scope>
    <source>
        <strain evidence="8">LLZ17</strain>
    </source>
</reference>
<evidence type="ECO:0000256" key="4">
    <source>
        <dbReference type="ARBA" id="ARBA00022692"/>
    </source>
</evidence>
<keyword evidence="4 7" id="KW-0812">Transmembrane</keyword>
<proteinExistence type="inferred from homology"/>
<sequence>MADVFIRYANFTLGGGSATTAVIHGEIVGKRRWVSEEQFALSYALGRLTPGTNLLAFCVGIGWLLRRWAGALVALLAASVPCTLFVLVITVLFAEWQENPFAQAAIKGAIAAAVAVTVKTSGPSSIRISGRENRIRVVLIGATAFALHAIAGMSPLAVLVLAALIGLFLPEPS</sequence>
<gene>
    <name evidence="8" type="ORF">AB8Z38_21145</name>
</gene>
<evidence type="ECO:0000256" key="5">
    <source>
        <dbReference type="ARBA" id="ARBA00022989"/>
    </source>
</evidence>
<dbReference type="AlphaFoldDB" id="A0AB39XTF2"/>
<evidence type="ECO:0000313" key="8">
    <source>
        <dbReference type="EMBL" id="XDV61215.1"/>
    </source>
</evidence>
<dbReference type="RefSeq" id="WP_369726557.1">
    <property type="nucleotide sequence ID" value="NZ_CP165734.1"/>
</dbReference>
<keyword evidence="3" id="KW-1003">Cell membrane</keyword>
<feature type="transmembrane region" description="Helical" evidence="7">
    <location>
        <begin position="138"/>
        <end position="169"/>
    </location>
</feature>
<feature type="transmembrane region" description="Helical" evidence="7">
    <location>
        <begin position="40"/>
        <end position="65"/>
    </location>
</feature>
<evidence type="ECO:0000256" key="6">
    <source>
        <dbReference type="ARBA" id="ARBA00023136"/>
    </source>
</evidence>
<dbReference type="GO" id="GO:0005886">
    <property type="term" value="C:plasma membrane"/>
    <property type="evidence" value="ECO:0007669"/>
    <property type="project" value="UniProtKB-SubCell"/>
</dbReference>
<name>A0AB39XTF2_9BRAD</name>
<feature type="transmembrane region" description="Helical" evidence="7">
    <location>
        <begin position="100"/>
        <end position="118"/>
    </location>
</feature>
<dbReference type="Pfam" id="PF02417">
    <property type="entry name" value="Chromate_transp"/>
    <property type="match status" value="1"/>
</dbReference>
<evidence type="ECO:0000256" key="1">
    <source>
        <dbReference type="ARBA" id="ARBA00004651"/>
    </source>
</evidence>
<dbReference type="InterPro" id="IPR052518">
    <property type="entry name" value="CHR_Transporter"/>
</dbReference>
<feature type="transmembrane region" description="Helical" evidence="7">
    <location>
        <begin position="72"/>
        <end position="94"/>
    </location>
</feature>
<comment type="similarity">
    <text evidence="2">Belongs to the chromate ion transporter (CHR) (TC 2.A.51) family.</text>
</comment>
<dbReference type="PANTHER" id="PTHR43663:SF1">
    <property type="entry name" value="CHROMATE TRANSPORTER"/>
    <property type="match status" value="1"/>
</dbReference>
<protein>
    <submittedName>
        <fullName evidence="8">Chromate transporter</fullName>
    </submittedName>
</protein>
<dbReference type="GO" id="GO:0015109">
    <property type="term" value="F:chromate transmembrane transporter activity"/>
    <property type="evidence" value="ECO:0007669"/>
    <property type="project" value="InterPro"/>
</dbReference>
<dbReference type="InterPro" id="IPR003370">
    <property type="entry name" value="Chromate_transpt"/>
</dbReference>
<accession>A0AB39XTF2</accession>
<evidence type="ECO:0000256" key="7">
    <source>
        <dbReference type="SAM" id="Phobius"/>
    </source>
</evidence>
<comment type="subcellular location">
    <subcellularLocation>
        <location evidence="1">Cell membrane</location>
        <topology evidence="1">Multi-pass membrane protein</topology>
    </subcellularLocation>
</comment>
<evidence type="ECO:0000256" key="2">
    <source>
        <dbReference type="ARBA" id="ARBA00005262"/>
    </source>
</evidence>
<keyword evidence="5 7" id="KW-1133">Transmembrane helix</keyword>
<evidence type="ECO:0000256" key="3">
    <source>
        <dbReference type="ARBA" id="ARBA00022475"/>
    </source>
</evidence>